<name>A0ACC0C9E4_CATRO</name>
<dbReference type="Proteomes" id="UP001060085">
    <property type="component" value="Linkage Group LG01"/>
</dbReference>
<protein>
    <submittedName>
        <fullName evidence="1">Uncharacterized protein</fullName>
    </submittedName>
</protein>
<evidence type="ECO:0000313" key="1">
    <source>
        <dbReference type="EMBL" id="KAI5681386.1"/>
    </source>
</evidence>
<sequence length="162" mass="18831">MEFVDKIQAISAVQKWSIRIERKFKVVQKKSNPWLLRDNQIHQRTHMPCLGYSTSKFISKLISASCCKRSGDPCLKRYPRSPSITPDGLYVKKAWYDRKFAIKLKSGDHTITPYNQRTGIYMVKSPVRLDGRSNNVYTLKMNEKSCSCGKWQVYMFSYSSSL</sequence>
<comment type="caution">
    <text evidence="1">The sequence shown here is derived from an EMBL/GenBank/DDBJ whole genome shotgun (WGS) entry which is preliminary data.</text>
</comment>
<dbReference type="EMBL" id="CM044701">
    <property type="protein sequence ID" value="KAI5681386.1"/>
    <property type="molecule type" value="Genomic_DNA"/>
</dbReference>
<proteinExistence type="predicted"/>
<organism evidence="1 2">
    <name type="scientific">Catharanthus roseus</name>
    <name type="common">Madagascar periwinkle</name>
    <name type="synonym">Vinca rosea</name>
    <dbReference type="NCBI Taxonomy" id="4058"/>
    <lineage>
        <taxon>Eukaryota</taxon>
        <taxon>Viridiplantae</taxon>
        <taxon>Streptophyta</taxon>
        <taxon>Embryophyta</taxon>
        <taxon>Tracheophyta</taxon>
        <taxon>Spermatophyta</taxon>
        <taxon>Magnoliopsida</taxon>
        <taxon>eudicotyledons</taxon>
        <taxon>Gunneridae</taxon>
        <taxon>Pentapetalae</taxon>
        <taxon>asterids</taxon>
        <taxon>lamiids</taxon>
        <taxon>Gentianales</taxon>
        <taxon>Apocynaceae</taxon>
        <taxon>Rauvolfioideae</taxon>
        <taxon>Vinceae</taxon>
        <taxon>Catharanthinae</taxon>
        <taxon>Catharanthus</taxon>
    </lineage>
</organism>
<accession>A0ACC0C9E4</accession>
<evidence type="ECO:0000313" key="2">
    <source>
        <dbReference type="Proteomes" id="UP001060085"/>
    </source>
</evidence>
<gene>
    <name evidence="1" type="ORF">M9H77_02613</name>
</gene>
<reference evidence="2" key="1">
    <citation type="journal article" date="2023" name="Nat. Plants">
        <title>Single-cell RNA sequencing provides a high-resolution roadmap for understanding the multicellular compartmentation of specialized metabolism.</title>
        <authorList>
            <person name="Sun S."/>
            <person name="Shen X."/>
            <person name="Li Y."/>
            <person name="Li Y."/>
            <person name="Wang S."/>
            <person name="Li R."/>
            <person name="Zhang H."/>
            <person name="Shen G."/>
            <person name="Guo B."/>
            <person name="Wei J."/>
            <person name="Xu J."/>
            <person name="St-Pierre B."/>
            <person name="Chen S."/>
            <person name="Sun C."/>
        </authorList>
    </citation>
    <scope>NUCLEOTIDE SEQUENCE [LARGE SCALE GENOMIC DNA]</scope>
</reference>
<keyword evidence="2" id="KW-1185">Reference proteome</keyword>